<name>A0A365U4P3_9RHOB</name>
<dbReference type="EMBL" id="QNTQ01000024">
    <property type="protein sequence ID" value="RBI82910.1"/>
    <property type="molecule type" value="Genomic_DNA"/>
</dbReference>
<evidence type="ECO:0000313" key="1">
    <source>
        <dbReference type="EMBL" id="RBI82910.1"/>
    </source>
</evidence>
<evidence type="ECO:0000313" key="2">
    <source>
        <dbReference type="Proteomes" id="UP000253370"/>
    </source>
</evidence>
<organism evidence="1 2">
    <name type="scientific">Rhodosalinus halophilus</name>
    <dbReference type="NCBI Taxonomy" id="2259333"/>
    <lineage>
        <taxon>Bacteria</taxon>
        <taxon>Pseudomonadati</taxon>
        <taxon>Pseudomonadota</taxon>
        <taxon>Alphaproteobacteria</taxon>
        <taxon>Rhodobacterales</taxon>
        <taxon>Paracoccaceae</taxon>
        <taxon>Rhodosalinus</taxon>
    </lineage>
</organism>
<comment type="caution">
    <text evidence="1">The sequence shown here is derived from an EMBL/GenBank/DDBJ whole genome shotgun (WGS) entry which is preliminary data.</text>
</comment>
<dbReference type="RefSeq" id="WP_113290711.1">
    <property type="nucleotide sequence ID" value="NZ_QNTQ01000024.1"/>
</dbReference>
<proteinExistence type="predicted"/>
<accession>A0A365U4P3</accession>
<dbReference type="OrthoDB" id="8100530at2"/>
<dbReference type="AlphaFoldDB" id="A0A365U4P3"/>
<keyword evidence="2" id="KW-1185">Reference proteome</keyword>
<reference evidence="1 2" key="1">
    <citation type="submission" date="2018-07" db="EMBL/GenBank/DDBJ databases">
        <title>Rhodosalinus sp. strain E84T genomic sequence and assembly.</title>
        <authorList>
            <person name="Liu Z.-W."/>
            <person name="Lu D.-C."/>
        </authorList>
    </citation>
    <scope>NUCLEOTIDE SEQUENCE [LARGE SCALE GENOMIC DNA]</scope>
    <source>
        <strain evidence="1 2">E84</strain>
    </source>
</reference>
<sequence length="83" mass="9104">MDGSSHETSGVSAKHQKFRDLAESRTNKALDAIGRIGNLSNRSIYEWDDAEVRKVVKALKDAVSEVEARFASPKGKVGAKFKL</sequence>
<dbReference type="Proteomes" id="UP000253370">
    <property type="component" value="Unassembled WGS sequence"/>
</dbReference>
<gene>
    <name evidence="1" type="ORF">DRV85_17195</name>
</gene>
<protein>
    <submittedName>
        <fullName evidence="1">Uncharacterized protein</fullName>
    </submittedName>
</protein>